<dbReference type="EMBL" id="RAWB01000483">
    <property type="protein sequence ID" value="RKH48881.1"/>
    <property type="molecule type" value="Genomic_DNA"/>
</dbReference>
<dbReference type="PANTHER" id="PTHR24637">
    <property type="entry name" value="COLLAGEN"/>
    <property type="match status" value="1"/>
</dbReference>
<dbReference type="PANTHER" id="PTHR24637:SF421">
    <property type="entry name" value="CUTICLE COLLAGEN DPY-2"/>
    <property type="match status" value="1"/>
</dbReference>
<evidence type="ECO:0000313" key="2">
    <source>
        <dbReference type="EMBL" id="RKH48881.1"/>
    </source>
</evidence>
<dbReference type="Pfam" id="PF01391">
    <property type="entry name" value="Collagen"/>
    <property type="match status" value="1"/>
</dbReference>
<feature type="region of interest" description="Disordered" evidence="1">
    <location>
        <begin position="378"/>
        <end position="407"/>
    </location>
</feature>
<gene>
    <name evidence="2" type="ORF">D7V93_32670</name>
</gene>
<evidence type="ECO:0000256" key="1">
    <source>
        <dbReference type="SAM" id="MobiDB-lite"/>
    </source>
</evidence>
<dbReference type="InterPro" id="IPR049806">
    <property type="entry name" value="MasK-like_C"/>
</dbReference>
<name>A0A3A8P2W8_9BACT</name>
<feature type="region of interest" description="Disordered" evidence="1">
    <location>
        <begin position="238"/>
        <end position="270"/>
    </location>
</feature>
<feature type="region of interest" description="Disordered" evidence="1">
    <location>
        <begin position="424"/>
        <end position="443"/>
    </location>
</feature>
<dbReference type="Proteomes" id="UP000272888">
    <property type="component" value="Unassembled WGS sequence"/>
</dbReference>
<accession>A0A3A8P2W8</accession>
<evidence type="ECO:0000313" key="3">
    <source>
        <dbReference type="Proteomes" id="UP000272888"/>
    </source>
</evidence>
<feature type="compositionally biased region" description="Polar residues" evidence="1">
    <location>
        <begin position="238"/>
        <end position="264"/>
    </location>
</feature>
<dbReference type="NCBIfam" id="NF033768">
    <property type="entry name" value="myxo_SS_tail"/>
    <property type="match status" value="1"/>
</dbReference>
<comment type="caution">
    <text evidence="2">The sequence shown here is derived from an EMBL/GenBank/DDBJ whole genome shotgun (WGS) entry which is preliminary data.</text>
</comment>
<keyword evidence="3" id="KW-1185">Reference proteome</keyword>
<keyword evidence="2" id="KW-0176">Collagen</keyword>
<dbReference type="AlphaFoldDB" id="A0A3A8P2W8"/>
<reference evidence="3" key="1">
    <citation type="submission" date="2018-09" db="EMBL/GenBank/DDBJ databases">
        <authorList>
            <person name="Livingstone P.G."/>
            <person name="Whitworth D.E."/>
        </authorList>
    </citation>
    <scope>NUCLEOTIDE SEQUENCE [LARGE SCALE GENOMIC DNA]</scope>
    <source>
        <strain evidence="3">CA051B</strain>
    </source>
</reference>
<sequence>MRGQGSTPGSSGGAGFSLDSDAFDAELDACLDLALFSGPARNTDTVPEVPATGSMRTLLDLASTEESWLQSLPPSSREDAEPALTLSAEAANVVIPEWLRAEESPSVAHALHDASCGAMTSWDAAPQANAWAAPGSPAEAYSPQPWMPYAPPEPEAPAPVIADVSTRILGMNPLSFVSAVAMGALAAGLLVVAGLRLTAGDDQRASTPQVAGAFAQGTVGVQGANAAQGTTGMQGFTASQGAAGTQGSTGPQGAAGTQGSTGPQGTAGMQGVTGPQGLTGVQGSTGPQGLTGAQGLTGVQGSAGATSPQVMLPGWQSQPGTTDFQQAIASAVGGVSTSALTEAQRAAQALTPNTPVLTGPANVGLTTGLRTLAPEAPRPTVTATMAKKAPVAPRATTLETTEDTGEVREMSFGSEISAEELAQARQAAAEAEAEEAAQPGSEFDEDFAREMGFTEEAEAERAQAEKQAQEKTVYVPPAPSAAEHERLSPSDVTNVVVTNQPAIATCVQNFKAGTALENGGRFQMRWSVDTSGSVSGVAMETEALRGSPLAGCIEDQVRTWKFPVHRVAMDAPVRFPFVF</sequence>
<proteinExistence type="predicted"/>
<organism evidence="2 3">
    <name type="scientific">Corallococcus llansteffanensis</name>
    <dbReference type="NCBI Taxonomy" id="2316731"/>
    <lineage>
        <taxon>Bacteria</taxon>
        <taxon>Pseudomonadati</taxon>
        <taxon>Myxococcota</taxon>
        <taxon>Myxococcia</taxon>
        <taxon>Myxococcales</taxon>
        <taxon>Cystobacterineae</taxon>
        <taxon>Myxococcaceae</taxon>
        <taxon>Corallococcus</taxon>
    </lineage>
</organism>
<dbReference type="InterPro" id="IPR008160">
    <property type="entry name" value="Collagen"/>
</dbReference>
<protein>
    <submittedName>
        <fullName evidence="2">Collagen-like protein</fullName>
    </submittedName>
</protein>